<dbReference type="Gene3D" id="3.30.920.90">
    <property type="match status" value="1"/>
</dbReference>
<dbReference type="Pfam" id="PF12102">
    <property type="entry name" value="MrcB_N"/>
    <property type="match status" value="1"/>
</dbReference>
<feature type="domain" description="Type IV methyl-directed restriction enzyme EcoKMcrB subunit DNA-binding" evidence="2">
    <location>
        <begin position="8"/>
        <end position="190"/>
    </location>
</feature>
<evidence type="ECO:0000313" key="3">
    <source>
        <dbReference type="EMBL" id="PEI83088.1"/>
    </source>
</evidence>
<dbReference type="InterPro" id="IPR021961">
    <property type="entry name" value="McrB_DNA-bd"/>
</dbReference>
<dbReference type="EMBL" id="NUEH01000061">
    <property type="protein sequence ID" value="PEI83088.1"/>
    <property type="molecule type" value="Genomic_DNA"/>
</dbReference>
<dbReference type="Pfam" id="PF01844">
    <property type="entry name" value="HNH"/>
    <property type="match status" value="1"/>
</dbReference>
<sequence>MREYFKDILEGYGECLRSPFEPKKYKETELVLTKVPEAIDKGLHLDEESYSVEGSVGKTKWAYTPWISIFDKEITQTAQKGFYVVYLFRKDLKGFYLSLNQGTKHIEKKYNGQKPRGKMRKIAESLRGDLIYNKEQFPLEEINLAADNPNPKNYMAAHICGKYYDASNIPSDQKLFSDLDELLAVYSQLKSLMMGKSIEEMHDFYLQEEEIEDIQYQSDILVARPRETEITKGPQPIPEASIKRGKKVWKRNSSIAKEALQEANFLCELDLAHLTFKSKVTNENFVEAHHLIPMNQQGEFPWSLDVPGNIMSLCPNCHRKIHHASKKEKKAVVKNLYDKKANELDDYGIHIPLKKLFSYYGC</sequence>
<dbReference type="InterPro" id="IPR002711">
    <property type="entry name" value="HNH"/>
</dbReference>
<dbReference type="Proteomes" id="UP000220969">
    <property type="component" value="Unassembled WGS sequence"/>
</dbReference>
<name>A0AB73QTZ7_9BACI</name>
<protein>
    <recommendedName>
        <fullName evidence="4">DUF3578 domain-containing protein</fullName>
    </recommendedName>
</protein>
<dbReference type="GO" id="GO:0008270">
    <property type="term" value="F:zinc ion binding"/>
    <property type="evidence" value="ECO:0007669"/>
    <property type="project" value="InterPro"/>
</dbReference>
<dbReference type="CDD" id="cd00085">
    <property type="entry name" value="HNHc"/>
    <property type="match status" value="1"/>
</dbReference>
<dbReference type="AlphaFoldDB" id="A0AB73QTZ7"/>
<reference evidence="3" key="1">
    <citation type="submission" date="2017-09" db="EMBL/GenBank/DDBJ databases">
        <title>Large-scale bioinformatics analysis of Bacillus genomes uncovers conserved roles of natural products in bacterial physiology.</title>
        <authorList>
            <consortium name="Agbiome Team Llc"/>
            <person name="Bleich R.M."/>
            <person name="Kirk G.J."/>
            <person name="Santa Maria K.C."/>
            <person name="Allen S.E."/>
            <person name="Farag S."/>
            <person name="Shank E.A."/>
            <person name="Bowers A."/>
        </authorList>
    </citation>
    <scope>NUCLEOTIDE SEQUENCE</scope>
    <source>
        <strain evidence="3">AFS005430</strain>
    </source>
</reference>
<organism evidence="3">
    <name type="scientific">Bacillus toyonensis</name>
    <dbReference type="NCBI Taxonomy" id="155322"/>
    <lineage>
        <taxon>Bacteria</taxon>
        <taxon>Bacillati</taxon>
        <taxon>Bacillota</taxon>
        <taxon>Bacilli</taxon>
        <taxon>Bacillales</taxon>
        <taxon>Bacillaceae</taxon>
        <taxon>Bacillus</taxon>
        <taxon>Bacillus cereus group</taxon>
    </lineage>
</organism>
<dbReference type="GO" id="GO:0003676">
    <property type="term" value="F:nucleic acid binding"/>
    <property type="evidence" value="ECO:0007669"/>
    <property type="project" value="InterPro"/>
</dbReference>
<evidence type="ECO:0000259" key="1">
    <source>
        <dbReference type="Pfam" id="PF01844"/>
    </source>
</evidence>
<dbReference type="InterPro" id="IPR003615">
    <property type="entry name" value="HNH_nuc"/>
</dbReference>
<proteinExistence type="predicted"/>
<dbReference type="GO" id="GO:0004519">
    <property type="term" value="F:endonuclease activity"/>
    <property type="evidence" value="ECO:0007669"/>
    <property type="project" value="InterPro"/>
</dbReference>
<evidence type="ECO:0008006" key="4">
    <source>
        <dbReference type="Google" id="ProtNLM"/>
    </source>
</evidence>
<comment type="caution">
    <text evidence="3">The sequence shown here is derived from an EMBL/GenBank/DDBJ whole genome shotgun (WGS) entry which is preliminary data.</text>
</comment>
<gene>
    <name evidence="3" type="ORF">CN678_25735</name>
</gene>
<dbReference type="Gene3D" id="1.10.30.50">
    <property type="match status" value="1"/>
</dbReference>
<feature type="domain" description="HNH" evidence="1">
    <location>
        <begin position="284"/>
        <end position="323"/>
    </location>
</feature>
<dbReference type="RefSeq" id="WP_098164959.1">
    <property type="nucleotide sequence ID" value="NZ_NUEH01000061.1"/>
</dbReference>
<accession>A0AB73QTZ7</accession>
<evidence type="ECO:0000259" key="2">
    <source>
        <dbReference type="Pfam" id="PF12102"/>
    </source>
</evidence>